<dbReference type="Pfam" id="PF06050">
    <property type="entry name" value="HGD-D"/>
    <property type="match status" value="2"/>
</dbReference>
<comment type="similarity">
    <text evidence="1">Belongs to the FldB/FldC dehydratase alpha/beta subunit family.</text>
</comment>
<proteinExistence type="inferred from homology"/>
<keyword evidence="4" id="KW-1185">Reference proteome</keyword>
<feature type="region of interest" description="Disordered" evidence="2">
    <location>
        <begin position="330"/>
        <end position="354"/>
    </location>
</feature>
<evidence type="ECO:0000313" key="4">
    <source>
        <dbReference type="Proteomes" id="UP001427805"/>
    </source>
</evidence>
<evidence type="ECO:0000256" key="2">
    <source>
        <dbReference type="SAM" id="MobiDB-lite"/>
    </source>
</evidence>
<accession>A0ABV0B8H8</accession>
<dbReference type="InterPro" id="IPR010327">
    <property type="entry name" value="FldB/FldC_alpha/beta"/>
</dbReference>
<comment type="caution">
    <text evidence="3">The sequence shown here is derived from an EMBL/GenBank/DDBJ whole genome shotgun (WGS) entry which is preliminary data.</text>
</comment>
<evidence type="ECO:0000256" key="1">
    <source>
        <dbReference type="ARBA" id="ARBA00005806"/>
    </source>
</evidence>
<dbReference type="PANTHER" id="PTHR30548:SF1">
    <property type="entry name" value="DEHYDRATASE SUBUNIT MJ0007-RELATED"/>
    <property type="match status" value="1"/>
</dbReference>
<sequence length="770" mass="84470">MTDASARLLIAACDDPGSVADRLRGEGRRVVRVLGQDAPYALLRAAGLSPVRMVPRPGPTPDADALAGDGTLSHRGRSLLQQIVADDSGDPILFTHADSELPQLFATVRELLRTADIPPRPIHFLDLLHLPRASSRTYNLGRIAALGDWLEEIGGSPFDPDRLRQRAEEERGRAAMLSGVGGHLRIAAIAAAHALDPGSWHAALGGLATMCAGDPAFVLGSPHFSTARTRELEASGLLAVGDDQDWGDPLVAAWTASPVAIEDLADPARLVPRMLVPAPDRLDHVIRRMDELGVRRAAIVESAGDEAAAWDAGYLERELVARGFAVDRIGSAPPPAENPASRPAQPGGRRSRKSLASIGNFGTFQRDWFKGLRDQVASGAPLALVNANSPQEILRAMGVPFVVNQWWASIVAAKQQSPRYFDLLRDHGYPADAEAYSAQGIAAAFDTDADQAPWGGLPRPAFVQAVLGTDATPRIFEHWARETGADLFLFERSIETRLDFPIDWWDSLQRRWDEVIEPHRIDLLVAELEALIARIEAATDRRFDAGRFDEIMALVNEQQDYYRRTRDLIAGAHPAPVSVADTMPATMVPQWHRGTVWARDAARDFYHEVRARHEAGEAACPGEKLRLMWVGRGMWSDMGFYQRWEESHGAVFVWSMYLGLAADGYIRSIDDGRDPMRALAARFVTMGDELRMPTWAGAWHVREAERHAVDGAVALTDADPFVLRALRRAGIPVLSLDLDNYNRESSDADGIDRQIASFLEGPVAEFAARR</sequence>
<name>A0ABV0B8H8_9SPHN</name>
<dbReference type="Gene3D" id="3.40.50.11900">
    <property type="match status" value="1"/>
</dbReference>
<dbReference type="RefSeq" id="WP_346246478.1">
    <property type="nucleotide sequence ID" value="NZ_JBDIZK010000005.1"/>
</dbReference>
<dbReference type="Gene3D" id="3.40.50.11890">
    <property type="match status" value="1"/>
</dbReference>
<dbReference type="PANTHER" id="PTHR30548">
    <property type="entry name" value="2-HYDROXYGLUTARYL-COA DEHYDRATASE, D-COMPONENT-RELATED"/>
    <property type="match status" value="1"/>
</dbReference>
<protein>
    <submittedName>
        <fullName evidence="3">2-hydroxyacyl-CoA dehydratase family protein</fullName>
    </submittedName>
</protein>
<reference evidence="3 4" key="1">
    <citation type="submission" date="2024-05" db="EMBL/GenBank/DDBJ databases">
        <title>Sphingomonas sp. HF-S3 16S ribosomal RNA gene Genome sequencing and assembly.</title>
        <authorList>
            <person name="Lee H."/>
        </authorList>
    </citation>
    <scope>NUCLEOTIDE SEQUENCE [LARGE SCALE GENOMIC DNA]</scope>
    <source>
        <strain evidence="3 4">HF-S3</strain>
    </source>
</reference>
<dbReference type="EMBL" id="JBDIZK010000005">
    <property type="protein sequence ID" value="MEN3747480.1"/>
    <property type="molecule type" value="Genomic_DNA"/>
</dbReference>
<dbReference type="Proteomes" id="UP001427805">
    <property type="component" value="Unassembled WGS sequence"/>
</dbReference>
<organism evidence="3 4">
    <name type="scientific">Sphingomonas rustica</name>
    <dbReference type="NCBI Taxonomy" id="3103142"/>
    <lineage>
        <taxon>Bacteria</taxon>
        <taxon>Pseudomonadati</taxon>
        <taxon>Pseudomonadota</taxon>
        <taxon>Alphaproteobacteria</taxon>
        <taxon>Sphingomonadales</taxon>
        <taxon>Sphingomonadaceae</taxon>
        <taxon>Sphingomonas</taxon>
    </lineage>
</organism>
<gene>
    <name evidence="3" type="ORF">TPR58_09895</name>
</gene>
<evidence type="ECO:0000313" key="3">
    <source>
        <dbReference type="EMBL" id="MEN3747480.1"/>
    </source>
</evidence>